<evidence type="ECO:0000313" key="3">
    <source>
        <dbReference type="EMBL" id="CAL1355584.1"/>
    </source>
</evidence>
<feature type="transmembrane region" description="Helical" evidence="2">
    <location>
        <begin position="199"/>
        <end position="218"/>
    </location>
</feature>
<feature type="transmembrane region" description="Helical" evidence="2">
    <location>
        <begin position="225"/>
        <end position="243"/>
    </location>
</feature>
<reference evidence="3 4" key="1">
    <citation type="submission" date="2024-04" db="EMBL/GenBank/DDBJ databases">
        <authorList>
            <person name="Fracassetti M."/>
        </authorList>
    </citation>
    <scope>NUCLEOTIDE SEQUENCE [LARGE SCALE GENOMIC DNA]</scope>
</reference>
<feature type="transmembrane region" description="Helical" evidence="2">
    <location>
        <begin position="176"/>
        <end position="193"/>
    </location>
</feature>
<keyword evidence="2" id="KW-1133">Transmembrane helix</keyword>
<evidence type="ECO:0000256" key="2">
    <source>
        <dbReference type="SAM" id="Phobius"/>
    </source>
</evidence>
<accession>A0AAV2CGB8</accession>
<keyword evidence="2" id="KW-0812">Transmembrane</keyword>
<sequence length="307" mass="35005">MSSRGSPMRSLDANPAPRIVIHPNRPAVPFWRRILTTIFTNRPLVPVWRKFLGILKRWATFQPTFQIPNADPVDPPARPPLHRRLNRLGGVPFRFVFLKVSDSAFWFLVCILKFILHILAFNGTNFYQKKFKGGKSLWGWAVLACVFFIWLVIYFKKIHRWRLKATWLQLDFPWPVKMLGLPLLILCNGWYNVLPEAEFAFPMMLLLLIFLATAHILVLRPSSDLNVINGLLTALVVYGIKIRKNLPPYGLFAIVASCLFLGAFKFYFEAMVKEFSVPPAALGDGNDNDADNGPRPANEGDAGARER</sequence>
<keyword evidence="2" id="KW-0472">Membrane</keyword>
<feature type="transmembrane region" description="Helical" evidence="2">
    <location>
        <begin position="137"/>
        <end position="155"/>
    </location>
</feature>
<feature type="compositionally biased region" description="Low complexity" evidence="1">
    <location>
        <begin position="283"/>
        <end position="297"/>
    </location>
</feature>
<protein>
    <submittedName>
        <fullName evidence="3">Uncharacterized protein</fullName>
    </submittedName>
</protein>
<feature type="region of interest" description="Disordered" evidence="1">
    <location>
        <begin position="283"/>
        <end position="307"/>
    </location>
</feature>
<feature type="transmembrane region" description="Helical" evidence="2">
    <location>
        <begin position="104"/>
        <end position="125"/>
    </location>
</feature>
<feature type="transmembrane region" description="Helical" evidence="2">
    <location>
        <begin position="249"/>
        <end position="268"/>
    </location>
</feature>
<dbReference type="EMBL" id="OZ034813">
    <property type="protein sequence ID" value="CAL1355584.1"/>
    <property type="molecule type" value="Genomic_DNA"/>
</dbReference>
<evidence type="ECO:0000313" key="4">
    <source>
        <dbReference type="Proteomes" id="UP001497516"/>
    </source>
</evidence>
<name>A0AAV2CGB8_9ROSI</name>
<organism evidence="3 4">
    <name type="scientific">Linum trigynum</name>
    <dbReference type="NCBI Taxonomy" id="586398"/>
    <lineage>
        <taxon>Eukaryota</taxon>
        <taxon>Viridiplantae</taxon>
        <taxon>Streptophyta</taxon>
        <taxon>Embryophyta</taxon>
        <taxon>Tracheophyta</taxon>
        <taxon>Spermatophyta</taxon>
        <taxon>Magnoliopsida</taxon>
        <taxon>eudicotyledons</taxon>
        <taxon>Gunneridae</taxon>
        <taxon>Pentapetalae</taxon>
        <taxon>rosids</taxon>
        <taxon>fabids</taxon>
        <taxon>Malpighiales</taxon>
        <taxon>Linaceae</taxon>
        <taxon>Linum</taxon>
    </lineage>
</organism>
<dbReference type="AlphaFoldDB" id="A0AAV2CGB8"/>
<keyword evidence="4" id="KW-1185">Reference proteome</keyword>
<dbReference type="Proteomes" id="UP001497516">
    <property type="component" value="Chromosome 1"/>
</dbReference>
<evidence type="ECO:0000256" key="1">
    <source>
        <dbReference type="SAM" id="MobiDB-lite"/>
    </source>
</evidence>
<proteinExistence type="predicted"/>
<gene>
    <name evidence="3" type="ORF">LTRI10_LOCUS3338</name>
</gene>